<reference evidence="2 3" key="1">
    <citation type="submission" date="2020-07" db="EMBL/GenBank/DDBJ databases">
        <title>Sequencing the genomes of 1000 actinobacteria strains.</title>
        <authorList>
            <person name="Klenk H.-P."/>
        </authorList>
    </citation>
    <scope>NUCLEOTIDE SEQUENCE [LARGE SCALE GENOMIC DNA]</scope>
    <source>
        <strain evidence="2 3">DSM 19082</strain>
    </source>
</reference>
<evidence type="ECO:0000313" key="2">
    <source>
        <dbReference type="EMBL" id="NYD28571.1"/>
    </source>
</evidence>
<evidence type="ECO:0000313" key="3">
    <source>
        <dbReference type="Proteomes" id="UP000582231"/>
    </source>
</evidence>
<sequence length="500" mass="49549">MSTSLFVRRAVAAVAGTAVVAGGLMAVAPAPAAHAVPAAPNAEASAAAAWLSDAIGGDGLIPGGGVGGFFYGANLDFGISLAATGQAPSAALTKITDGIDATVADYVGDINAAANAGKVAHAAYFYAVTGGNASDAGDDHLDLAAALAAQVDDTTGQLGSTNTVYNQVWAVFALKAIDSNEAAKARDFLVAQRGPAATDGWGYDAGVWTNDVDATSWALQALAPWQSDTTVKAAIDAGATYLRSTQKPSGGIDAGFLGVNANSTGLAAYAFGLTGRTTEASAAASWVAAHQSVALAGCGVPGPNAGAIAYDDLAFAGGVTADEVDQAGPATAQALEGLAYLPAAQPSLPKFADAGTTNSLPLQGARTGQQVCVTGLGAPQQLTAPASATYAAPAGTADHPVTLTFLGGSTTTTLKALDATRLKVKVATKLKANKKATIKVKGLAAGESVSVKIGKKTATGTANANGVAKVRIKVKKKGKAKVKVVGQFPDRKGKATTRVV</sequence>
<feature type="chain" id="PRO_5032685566" evidence="1">
    <location>
        <begin position="33"/>
        <end position="500"/>
    </location>
</feature>
<name>A0A852R4Q5_9ACTN</name>
<protein>
    <submittedName>
        <fullName evidence="2">Uncharacterized protein</fullName>
    </submittedName>
</protein>
<dbReference type="EMBL" id="JACCBF010000001">
    <property type="protein sequence ID" value="NYD28571.1"/>
    <property type="molecule type" value="Genomic_DNA"/>
</dbReference>
<organism evidence="2 3">
    <name type="scientific">Nocardioides kongjuensis</name>
    <dbReference type="NCBI Taxonomy" id="349522"/>
    <lineage>
        <taxon>Bacteria</taxon>
        <taxon>Bacillati</taxon>
        <taxon>Actinomycetota</taxon>
        <taxon>Actinomycetes</taxon>
        <taxon>Propionibacteriales</taxon>
        <taxon>Nocardioidaceae</taxon>
        <taxon>Nocardioides</taxon>
    </lineage>
</organism>
<dbReference type="AlphaFoldDB" id="A0A852R4Q5"/>
<dbReference type="SUPFAM" id="SSF48239">
    <property type="entry name" value="Terpenoid cyclases/Protein prenyltransferases"/>
    <property type="match status" value="1"/>
</dbReference>
<feature type="signal peptide" evidence="1">
    <location>
        <begin position="1"/>
        <end position="32"/>
    </location>
</feature>
<dbReference type="Proteomes" id="UP000582231">
    <property type="component" value="Unassembled WGS sequence"/>
</dbReference>
<dbReference type="InterPro" id="IPR008930">
    <property type="entry name" value="Terpenoid_cyclase/PrenylTrfase"/>
</dbReference>
<comment type="caution">
    <text evidence="2">The sequence shown here is derived from an EMBL/GenBank/DDBJ whole genome shotgun (WGS) entry which is preliminary data.</text>
</comment>
<accession>A0A852R4Q5</accession>
<evidence type="ECO:0000256" key="1">
    <source>
        <dbReference type="SAM" id="SignalP"/>
    </source>
</evidence>
<keyword evidence="3" id="KW-1185">Reference proteome</keyword>
<dbReference type="RefSeq" id="WP_179724602.1">
    <property type="nucleotide sequence ID" value="NZ_BAABEF010000001.1"/>
</dbReference>
<proteinExistence type="predicted"/>
<gene>
    <name evidence="2" type="ORF">BJ958_000117</name>
</gene>
<dbReference type="PROSITE" id="PS51318">
    <property type="entry name" value="TAT"/>
    <property type="match status" value="1"/>
</dbReference>
<dbReference type="InterPro" id="IPR006311">
    <property type="entry name" value="TAT_signal"/>
</dbReference>
<dbReference type="Gene3D" id="1.50.10.20">
    <property type="match status" value="1"/>
</dbReference>
<keyword evidence="1" id="KW-0732">Signal</keyword>